<comment type="caution">
    <text evidence="1">The sequence shown here is derived from an EMBL/GenBank/DDBJ whole genome shotgun (WGS) entry which is preliminary data.</text>
</comment>
<dbReference type="EMBL" id="QHCR01000004">
    <property type="protein sequence ID" value="RHX80065.1"/>
    <property type="molecule type" value="Genomic_DNA"/>
</dbReference>
<organism evidence="1 2">
    <name type="scientific">Leptospira yasudae</name>
    <dbReference type="NCBI Taxonomy" id="2202201"/>
    <lineage>
        <taxon>Bacteria</taxon>
        <taxon>Pseudomonadati</taxon>
        <taxon>Spirochaetota</taxon>
        <taxon>Spirochaetia</taxon>
        <taxon>Leptospirales</taxon>
        <taxon>Leptospiraceae</taxon>
        <taxon>Leptospira</taxon>
    </lineage>
</organism>
<gene>
    <name evidence="1" type="ORF">DLM77_09360</name>
</gene>
<reference evidence="2" key="1">
    <citation type="submission" date="2018-05" db="EMBL/GenBank/DDBJ databases">
        <title>Leptospira yasudae sp. nov. and Leptospira stimsonii sp. nov., two pathogenic species of the genus Leptospira isolated from environmental sources.</title>
        <authorList>
            <person name="Casanovas-Massana A."/>
            <person name="Hamond C."/>
            <person name="Santos L.A."/>
            <person name="Hacker K.P."/>
            <person name="Balassiano I."/>
            <person name="Medeiros M.A."/>
            <person name="Reis M.G."/>
            <person name="Ko A.I."/>
            <person name="Wunder E.A."/>
        </authorList>
    </citation>
    <scope>NUCLEOTIDE SEQUENCE [LARGE SCALE GENOMIC DNA]</scope>
    <source>
        <strain evidence="2">B21</strain>
    </source>
</reference>
<accession>A0ABX9M4C7</accession>
<reference evidence="1 2" key="2">
    <citation type="journal article" date="2020" name="Int. J. Syst. Evol. Microbiol.">
        <title>Leptospira yasudae sp. nov. and Leptospira stimsonii sp. nov., two new species of the pathogenic group isolated from environmental sources.</title>
        <authorList>
            <person name="Casanovas-Massana A."/>
            <person name="Hamond C."/>
            <person name="Santos L.A."/>
            <person name="de Oliveira D."/>
            <person name="Hacker K.P."/>
            <person name="Balassiano I."/>
            <person name="Costa F."/>
            <person name="Medeiros M.A."/>
            <person name="Reis M.G."/>
            <person name="Ko A.I."/>
            <person name="Wunder E.A."/>
        </authorList>
    </citation>
    <scope>NUCLEOTIDE SEQUENCE [LARGE SCALE GENOMIC DNA]</scope>
    <source>
        <strain evidence="1 2">B21</strain>
    </source>
</reference>
<evidence type="ECO:0000313" key="1">
    <source>
        <dbReference type="EMBL" id="RHX80065.1"/>
    </source>
</evidence>
<protein>
    <submittedName>
        <fullName evidence="1">Uncharacterized protein</fullName>
    </submittedName>
</protein>
<sequence length="180" mass="21560">MIDINDLPKEERIVRYSKSFIGLSIYRNAKLRFKIRLRFSESFRRFDHESIQTNDHDLFGFTFKFAVEPKEFESVLHPEILQTEYPNALTKKVTISNWDDLFRRMPAGKNLLKRQIFRIQNYLESGDTVVVEADWEATIRADLGPFKADQNLKAYFCMIFEFKENQIYRQKNYDCFEPFA</sequence>
<dbReference type="Proteomes" id="UP000285569">
    <property type="component" value="Unassembled WGS sequence"/>
</dbReference>
<keyword evidence="2" id="KW-1185">Reference proteome</keyword>
<dbReference type="SUPFAM" id="SSF54427">
    <property type="entry name" value="NTF2-like"/>
    <property type="match status" value="1"/>
</dbReference>
<name>A0ABX9M4C7_9LEPT</name>
<evidence type="ECO:0000313" key="2">
    <source>
        <dbReference type="Proteomes" id="UP000285569"/>
    </source>
</evidence>
<proteinExistence type="predicted"/>
<dbReference type="InterPro" id="IPR032710">
    <property type="entry name" value="NTF2-like_dom_sf"/>
</dbReference>
<dbReference type="Gene3D" id="3.10.450.50">
    <property type="match status" value="1"/>
</dbReference>